<organism evidence="2 3">
    <name type="scientific">Mycoplasma struthionis</name>
    <dbReference type="NCBI Taxonomy" id="538220"/>
    <lineage>
        <taxon>Bacteria</taxon>
        <taxon>Bacillati</taxon>
        <taxon>Mycoplasmatota</taxon>
        <taxon>Mollicutes</taxon>
        <taxon>Mycoplasmataceae</taxon>
        <taxon>Mycoplasma</taxon>
    </lineage>
</organism>
<dbReference type="GO" id="GO:0005975">
    <property type="term" value="P:carbohydrate metabolic process"/>
    <property type="evidence" value="ECO:0007669"/>
    <property type="project" value="InterPro"/>
</dbReference>
<reference evidence="2 3" key="1">
    <citation type="submission" date="2018-11" db="EMBL/GenBank/DDBJ databases">
        <title>Genome sequence of Mycoplasma struthionis sp. nov.</title>
        <authorList>
            <person name="Spergser J."/>
        </authorList>
    </citation>
    <scope>NUCLEOTIDE SEQUENCE [LARGE SCALE GENOMIC DNA]</scope>
    <source>
        <strain evidence="2 3">237IA</strain>
    </source>
</reference>
<name>A0A3G8LHK3_9MOLU</name>
<accession>A0A3G8LHK3</accession>
<sequence length="195" mass="23251">MIQNKRIFLYDLKLETFYDSNDSGYGDFNGLKQKIDYLTFLDVNCVAIEDILKHYENKFELEKVNFNYGSIEDFKELKKALDLKNIDLAITLNLTKIKQSATNLNNYENLYRKANLEKTQELTILDTYIKNENKYLNLNTIASFVEEFKKVINFYNNLNIQTLILEDFDFLIEDKKLNKQNRFQFLVDIFKIVKK</sequence>
<gene>
    <name evidence="2" type="ORF">EGN60_02635</name>
</gene>
<dbReference type="AlphaFoldDB" id="A0A3G8LHK3"/>
<feature type="domain" description="Glycosyl hydrolase family 13 catalytic" evidence="1">
    <location>
        <begin position="16"/>
        <end position="89"/>
    </location>
</feature>
<evidence type="ECO:0000313" key="3">
    <source>
        <dbReference type="Proteomes" id="UP000275883"/>
    </source>
</evidence>
<keyword evidence="3" id="KW-1185">Reference proteome</keyword>
<protein>
    <recommendedName>
        <fullName evidence="1">Glycosyl hydrolase family 13 catalytic domain-containing protein</fullName>
    </recommendedName>
</protein>
<dbReference type="InterPro" id="IPR006047">
    <property type="entry name" value="GH13_cat_dom"/>
</dbReference>
<proteinExistence type="predicted"/>
<dbReference type="Proteomes" id="UP000275883">
    <property type="component" value="Chromosome"/>
</dbReference>
<dbReference type="KEGG" id="mstr:EGN60_02635"/>
<evidence type="ECO:0000313" key="2">
    <source>
        <dbReference type="EMBL" id="AZG68834.1"/>
    </source>
</evidence>
<dbReference type="InterPro" id="IPR017853">
    <property type="entry name" value="GH"/>
</dbReference>
<dbReference type="OrthoDB" id="394145at2"/>
<dbReference type="EMBL" id="CP034044">
    <property type="protein sequence ID" value="AZG68834.1"/>
    <property type="molecule type" value="Genomic_DNA"/>
</dbReference>
<dbReference type="RefSeq" id="WP_124724527.1">
    <property type="nucleotide sequence ID" value="NZ_CP034044.1"/>
</dbReference>
<evidence type="ECO:0000259" key="1">
    <source>
        <dbReference type="Pfam" id="PF00128"/>
    </source>
</evidence>
<dbReference type="Pfam" id="PF00128">
    <property type="entry name" value="Alpha-amylase"/>
    <property type="match status" value="1"/>
</dbReference>
<dbReference type="Gene3D" id="3.20.20.80">
    <property type="entry name" value="Glycosidases"/>
    <property type="match status" value="1"/>
</dbReference>
<dbReference type="SUPFAM" id="SSF51445">
    <property type="entry name" value="(Trans)glycosidases"/>
    <property type="match status" value="1"/>
</dbReference>